<proteinExistence type="predicted"/>
<keyword evidence="2" id="KW-1185">Reference proteome</keyword>
<accession>A0A5B7K164</accession>
<dbReference type="AlphaFoldDB" id="A0A5B7K164"/>
<organism evidence="1 2">
    <name type="scientific">Portunus trituberculatus</name>
    <name type="common">Swimming crab</name>
    <name type="synonym">Neptunus trituberculatus</name>
    <dbReference type="NCBI Taxonomy" id="210409"/>
    <lineage>
        <taxon>Eukaryota</taxon>
        <taxon>Metazoa</taxon>
        <taxon>Ecdysozoa</taxon>
        <taxon>Arthropoda</taxon>
        <taxon>Crustacea</taxon>
        <taxon>Multicrustacea</taxon>
        <taxon>Malacostraca</taxon>
        <taxon>Eumalacostraca</taxon>
        <taxon>Eucarida</taxon>
        <taxon>Decapoda</taxon>
        <taxon>Pleocyemata</taxon>
        <taxon>Brachyura</taxon>
        <taxon>Eubrachyura</taxon>
        <taxon>Portunoidea</taxon>
        <taxon>Portunidae</taxon>
        <taxon>Portuninae</taxon>
        <taxon>Portunus</taxon>
    </lineage>
</organism>
<protein>
    <submittedName>
        <fullName evidence="1">Uncharacterized protein</fullName>
    </submittedName>
</protein>
<comment type="caution">
    <text evidence="1">The sequence shown here is derived from an EMBL/GenBank/DDBJ whole genome shotgun (WGS) entry which is preliminary data.</text>
</comment>
<sequence length="89" mass="9713">MKSVYQVSVPVNSYDVRVDSYDTASGRGRAVPGAATQGSVHSTQPHTAPPVFAVLTAAHNTAYRLPLTAYSRWPGSALRLFSIAYYYLY</sequence>
<evidence type="ECO:0000313" key="2">
    <source>
        <dbReference type="Proteomes" id="UP000324222"/>
    </source>
</evidence>
<evidence type="ECO:0000313" key="1">
    <source>
        <dbReference type="EMBL" id="MPC98878.1"/>
    </source>
</evidence>
<dbReference type="Proteomes" id="UP000324222">
    <property type="component" value="Unassembled WGS sequence"/>
</dbReference>
<name>A0A5B7K164_PORTR</name>
<dbReference type="EMBL" id="VSRR010115980">
    <property type="protein sequence ID" value="MPC98878.1"/>
    <property type="molecule type" value="Genomic_DNA"/>
</dbReference>
<reference evidence="1 2" key="1">
    <citation type="submission" date="2019-05" db="EMBL/GenBank/DDBJ databases">
        <title>Another draft genome of Portunus trituberculatus and its Hox gene families provides insights of decapod evolution.</title>
        <authorList>
            <person name="Jeong J.-H."/>
            <person name="Song I."/>
            <person name="Kim S."/>
            <person name="Choi T."/>
            <person name="Kim D."/>
            <person name="Ryu S."/>
            <person name="Kim W."/>
        </authorList>
    </citation>
    <scope>NUCLEOTIDE SEQUENCE [LARGE SCALE GENOMIC DNA]</scope>
    <source>
        <tissue evidence="1">Muscle</tissue>
    </source>
</reference>
<gene>
    <name evidence="1" type="ORF">E2C01_094264</name>
</gene>